<comment type="caution">
    <text evidence="4">The sequence shown here is derived from an EMBL/GenBank/DDBJ whole genome shotgun (WGS) entry which is preliminary data.</text>
</comment>
<organism evidence="4 5">
    <name type="scientific">Tigriopus californicus</name>
    <name type="common">Marine copepod</name>
    <dbReference type="NCBI Taxonomy" id="6832"/>
    <lineage>
        <taxon>Eukaryota</taxon>
        <taxon>Metazoa</taxon>
        <taxon>Ecdysozoa</taxon>
        <taxon>Arthropoda</taxon>
        <taxon>Crustacea</taxon>
        <taxon>Multicrustacea</taxon>
        <taxon>Hexanauplia</taxon>
        <taxon>Copepoda</taxon>
        <taxon>Harpacticoida</taxon>
        <taxon>Harpacticidae</taxon>
        <taxon>Tigriopus</taxon>
    </lineage>
</organism>
<comment type="cofactor">
    <cofactor evidence="1">
        <name>Zn(2+)</name>
        <dbReference type="ChEBI" id="CHEBI:29105"/>
    </cofactor>
</comment>
<evidence type="ECO:0000259" key="3">
    <source>
        <dbReference type="Pfam" id="PF04389"/>
    </source>
</evidence>
<proteinExistence type="inferred from homology"/>
<dbReference type="STRING" id="6832.A0A553NDB9"/>
<dbReference type="Proteomes" id="UP000318571">
    <property type="component" value="Chromosome 10"/>
</dbReference>
<dbReference type="PANTHER" id="PTHR12147">
    <property type="entry name" value="METALLOPEPTIDASE M28 FAMILY MEMBER"/>
    <property type="match status" value="1"/>
</dbReference>
<sequence>FLLITFLSTDLKYKTLRTFQSFNLRSSPIWIATMKEQFGRLRTCWWMLGSLIHLHWIEGMGVNYVGVDPREYEKKFDDIMYSTINIDDTNLNDFYKHYVNYFFAPVLHHTLENPDYPSLNFHLQSRPTNPVDEKHPDLLDKIMAMRVNFDSAQARNISIDPLFLLHEREAHLRIANPTQPMEVNKNVLLEMLTKVFSLPRNEESHSNNRHAVGSYLYGKFGRMGLLTNMQQFTVTRPSLGYGPNQSPESSTGFVARDSGTLFGTSQDRPLIVGAHWDTVVNTPGFDDNGSGVAVMMEVASTLSRAKCHTNKYTIIFVAFDLEESGCYGSLEFIRKYIMPEFLDNGIPIQGAYILDTLLNFDDDPDSQLVPKNWMNIVPEVAKSIEDNGKKGDFVAVISRNKPNEVRLAETFNSYFKRLSPGHYDSKHFNLKQMPTEKLASHQDFFNHTFFWRSDHARFWYYEDDRSFRSLGGVLITDT</sequence>
<evidence type="ECO:0000256" key="1">
    <source>
        <dbReference type="ARBA" id="ARBA00001947"/>
    </source>
</evidence>
<dbReference type="GO" id="GO:0008235">
    <property type="term" value="F:metalloexopeptidase activity"/>
    <property type="evidence" value="ECO:0007669"/>
    <property type="project" value="InterPro"/>
</dbReference>
<name>A0A553NDB9_TIGCA</name>
<dbReference type="GO" id="GO:0006508">
    <property type="term" value="P:proteolysis"/>
    <property type="evidence" value="ECO:0007669"/>
    <property type="project" value="InterPro"/>
</dbReference>
<comment type="similarity">
    <text evidence="2">Belongs to the peptidase M28 family. M28B subfamily.</text>
</comment>
<feature type="domain" description="Peptidase M28" evidence="3">
    <location>
        <begin position="261"/>
        <end position="335"/>
    </location>
</feature>
<feature type="non-terminal residue" evidence="4">
    <location>
        <position position="478"/>
    </location>
</feature>
<evidence type="ECO:0000313" key="4">
    <source>
        <dbReference type="EMBL" id="TRY63440.1"/>
    </source>
</evidence>
<dbReference type="EMBL" id="VCGU01000458">
    <property type="protein sequence ID" value="TRY63440.1"/>
    <property type="molecule type" value="Genomic_DNA"/>
</dbReference>
<feature type="non-terminal residue" evidence="4">
    <location>
        <position position="1"/>
    </location>
</feature>
<dbReference type="AlphaFoldDB" id="A0A553NDB9"/>
<dbReference type="Pfam" id="PF04389">
    <property type="entry name" value="Peptidase_M28"/>
    <property type="match status" value="1"/>
</dbReference>
<dbReference type="SUPFAM" id="SSF53187">
    <property type="entry name" value="Zn-dependent exopeptidases"/>
    <property type="match status" value="1"/>
</dbReference>
<dbReference type="PANTHER" id="PTHR12147:SF26">
    <property type="entry name" value="PEPTIDASE M28 DOMAIN-CONTAINING PROTEIN"/>
    <property type="match status" value="1"/>
</dbReference>
<dbReference type="InterPro" id="IPR045175">
    <property type="entry name" value="M28_fam"/>
</dbReference>
<evidence type="ECO:0000256" key="2">
    <source>
        <dbReference type="ARBA" id="ARBA00005634"/>
    </source>
</evidence>
<gene>
    <name evidence="4" type="ORF">TCAL_06871</name>
</gene>
<protein>
    <recommendedName>
        <fullName evidence="3">Peptidase M28 domain-containing protein</fullName>
    </recommendedName>
</protein>
<dbReference type="Gene3D" id="3.40.630.10">
    <property type="entry name" value="Zn peptidases"/>
    <property type="match status" value="1"/>
</dbReference>
<keyword evidence="5" id="KW-1185">Reference proteome</keyword>
<reference evidence="4 5" key="1">
    <citation type="journal article" date="2018" name="Nat. Ecol. Evol.">
        <title>Genomic signatures of mitonuclear coevolution across populations of Tigriopus californicus.</title>
        <authorList>
            <person name="Barreto F.S."/>
            <person name="Watson E.T."/>
            <person name="Lima T.G."/>
            <person name="Willett C.S."/>
            <person name="Edmands S."/>
            <person name="Li W."/>
            <person name="Burton R.S."/>
        </authorList>
    </citation>
    <scope>NUCLEOTIDE SEQUENCE [LARGE SCALE GENOMIC DNA]</scope>
    <source>
        <strain evidence="4 5">San Diego</strain>
    </source>
</reference>
<dbReference type="InterPro" id="IPR007484">
    <property type="entry name" value="Peptidase_M28"/>
</dbReference>
<evidence type="ECO:0000313" key="5">
    <source>
        <dbReference type="Proteomes" id="UP000318571"/>
    </source>
</evidence>
<accession>A0A553NDB9</accession>